<dbReference type="InterPro" id="IPR001763">
    <property type="entry name" value="Rhodanese-like_dom"/>
</dbReference>
<sequence length="140" mass="15641">MEQLGQFIINHWALWSALIIILILIFINEWMSQKSRAKELTPAGAVHLMNHQDATVIDTRDAEAFKSGHIINATRANSEDFDKERFKKLKQKPIILVCARGLQSSALATKLREKGYEQVTVLSGGMAAWEAANLPVVKGK</sequence>
<dbReference type="InterPro" id="IPR050229">
    <property type="entry name" value="GlpE_sulfurtransferase"/>
</dbReference>
<keyword evidence="1" id="KW-0812">Transmembrane</keyword>
<name>A0A917JXM8_9GAMM</name>
<comment type="caution">
    <text evidence="3">The sequence shown here is derived from an EMBL/GenBank/DDBJ whole genome shotgun (WGS) entry which is preliminary data.</text>
</comment>
<feature type="transmembrane region" description="Helical" evidence="1">
    <location>
        <begin position="12"/>
        <end position="31"/>
    </location>
</feature>
<gene>
    <name evidence="3" type="ORF">GCM10007966_17560</name>
</gene>
<organism evidence="3 4">
    <name type="scientific">Legionella impletisoli</name>
    <dbReference type="NCBI Taxonomy" id="343510"/>
    <lineage>
        <taxon>Bacteria</taxon>
        <taxon>Pseudomonadati</taxon>
        <taxon>Pseudomonadota</taxon>
        <taxon>Gammaproteobacteria</taxon>
        <taxon>Legionellales</taxon>
        <taxon>Legionellaceae</taxon>
        <taxon>Legionella</taxon>
    </lineage>
</organism>
<protein>
    <submittedName>
        <fullName evidence="3">Sulfurtransferase</fullName>
    </submittedName>
</protein>
<dbReference type="SUPFAM" id="SSF52821">
    <property type="entry name" value="Rhodanese/Cell cycle control phosphatase"/>
    <property type="match status" value="1"/>
</dbReference>
<keyword evidence="1" id="KW-1133">Transmembrane helix</keyword>
<reference evidence="3" key="1">
    <citation type="journal article" date="2014" name="Int. J. Syst. Evol. Microbiol.">
        <title>Complete genome sequence of Corynebacterium casei LMG S-19264T (=DSM 44701T), isolated from a smear-ripened cheese.</title>
        <authorList>
            <consortium name="US DOE Joint Genome Institute (JGI-PGF)"/>
            <person name="Walter F."/>
            <person name="Albersmeier A."/>
            <person name="Kalinowski J."/>
            <person name="Ruckert C."/>
        </authorList>
    </citation>
    <scope>NUCLEOTIDE SEQUENCE</scope>
    <source>
        <strain evidence="3">JCM 13919</strain>
    </source>
</reference>
<dbReference type="PANTHER" id="PTHR43031:SF18">
    <property type="entry name" value="RHODANESE-RELATED SULFURTRANSFERASES"/>
    <property type="match status" value="1"/>
</dbReference>
<dbReference type="Proteomes" id="UP000630149">
    <property type="component" value="Unassembled WGS sequence"/>
</dbReference>
<dbReference type="RefSeq" id="WP_131777157.1">
    <property type="nucleotide sequence ID" value="NZ_BMOB01000008.1"/>
</dbReference>
<reference evidence="3" key="2">
    <citation type="submission" date="2020-09" db="EMBL/GenBank/DDBJ databases">
        <authorList>
            <person name="Sun Q."/>
            <person name="Ohkuma M."/>
        </authorList>
    </citation>
    <scope>NUCLEOTIDE SEQUENCE</scope>
    <source>
        <strain evidence="3">JCM 13919</strain>
    </source>
</reference>
<proteinExistence type="predicted"/>
<accession>A0A917JXM8</accession>
<dbReference type="Pfam" id="PF00581">
    <property type="entry name" value="Rhodanese"/>
    <property type="match status" value="1"/>
</dbReference>
<keyword evidence="1" id="KW-0472">Membrane</keyword>
<dbReference type="PROSITE" id="PS50206">
    <property type="entry name" value="RHODANESE_3"/>
    <property type="match status" value="1"/>
</dbReference>
<dbReference type="Gene3D" id="3.40.250.10">
    <property type="entry name" value="Rhodanese-like domain"/>
    <property type="match status" value="1"/>
</dbReference>
<evidence type="ECO:0000313" key="3">
    <source>
        <dbReference type="EMBL" id="GGI89316.1"/>
    </source>
</evidence>
<dbReference type="PANTHER" id="PTHR43031">
    <property type="entry name" value="FAD-DEPENDENT OXIDOREDUCTASE"/>
    <property type="match status" value="1"/>
</dbReference>
<dbReference type="EMBL" id="BMOB01000008">
    <property type="protein sequence ID" value="GGI89316.1"/>
    <property type="molecule type" value="Genomic_DNA"/>
</dbReference>
<dbReference type="AlphaFoldDB" id="A0A917JXM8"/>
<keyword evidence="4" id="KW-1185">Reference proteome</keyword>
<evidence type="ECO:0000259" key="2">
    <source>
        <dbReference type="PROSITE" id="PS50206"/>
    </source>
</evidence>
<dbReference type="InterPro" id="IPR036873">
    <property type="entry name" value="Rhodanese-like_dom_sf"/>
</dbReference>
<dbReference type="SMART" id="SM00450">
    <property type="entry name" value="RHOD"/>
    <property type="match status" value="1"/>
</dbReference>
<feature type="domain" description="Rhodanese" evidence="2">
    <location>
        <begin position="50"/>
        <end position="138"/>
    </location>
</feature>
<evidence type="ECO:0000313" key="4">
    <source>
        <dbReference type="Proteomes" id="UP000630149"/>
    </source>
</evidence>
<evidence type="ECO:0000256" key="1">
    <source>
        <dbReference type="SAM" id="Phobius"/>
    </source>
</evidence>
<dbReference type="CDD" id="cd00158">
    <property type="entry name" value="RHOD"/>
    <property type="match status" value="1"/>
</dbReference>
<dbReference type="OrthoDB" id="9808735at2"/>